<evidence type="ECO:0000313" key="3">
    <source>
        <dbReference type="Proteomes" id="UP001501565"/>
    </source>
</evidence>
<sequence length="407" mass="46890">MELHEIWLDLQNNPHYLLMPLIAGFVGYITKVLALEMMFLPVEFKGIKPYFGWQGVVPRKADKMAGSATDLLLSRLLTLEELIDRLDIQRMVNEVEQHLKLMTDRMIRDVGDNFVPEYWHRLPNFAQYAVIKRIQKEIPDIAEAIWLDIRKDPNHYIDIKHLLVSNLVKDKALLNKIFRQIGAKEFVFFRNAGFWFGLVLGVVQLGCWLVWHQPWLMPLFGGTVGLFSDWLALTLLFRPLNKIRIFGFDVQGKFIARQQEVAKDYATLIAKELLTPANMIEEVMRGPSADRLVDLIQKHVEVASEEQLGRARPLVKYALGSERFEEIRSYVVEKSMEMLPETSRHVEAYAMDALDINNTIIARMDQLTPKEFEGLLRPAFKEDEKTLIVAGAALGFLIGELQVQVML</sequence>
<dbReference type="Proteomes" id="UP001501565">
    <property type="component" value="Unassembled WGS sequence"/>
</dbReference>
<keyword evidence="1" id="KW-0812">Transmembrane</keyword>
<dbReference type="RefSeq" id="WP_344800030.1">
    <property type="nucleotide sequence ID" value="NZ_BAABBN010000012.1"/>
</dbReference>
<keyword evidence="1" id="KW-1133">Transmembrane helix</keyword>
<accession>A0ABP7N6J3</accession>
<gene>
    <name evidence="2" type="ORF">GCM10022277_36290</name>
</gene>
<protein>
    <submittedName>
        <fullName evidence="2">DUF445 family protein</fullName>
    </submittedName>
</protein>
<keyword evidence="3" id="KW-1185">Reference proteome</keyword>
<keyword evidence="1" id="KW-0472">Membrane</keyword>
<dbReference type="EMBL" id="BAABBN010000012">
    <property type="protein sequence ID" value="GAA3936645.1"/>
    <property type="molecule type" value="Genomic_DNA"/>
</dbReference>
<feature type="transmembrane region" description="Helical" evidence="1">
    <location>
        <begin position="217"/>
        <end position="237"/>
    </location>
</feature>
<feature type="transmembrane region" description="Helical" evidence="1">
    <location>
        <begin position="17"/>
        <end position="40"/>
    </location>
</feature>
<evidence type="ECO:0000313" key="2">
    <source>
        <dbReference type="EMBL" id="GAA3936645.1"/>
    </source>
</evidence>
<name>A0ABP7N6J3_9GAMM</name>
<reference evidence="3" key="1">
    <citation type="journal article" date="2019" name="Int. J. Syst. Evol. Microbiol.">
        <title>The Global Catalogue of Microorganisms (GCM) 10K type strain sequencing project: providing services to taxonomists for standard genome sequencing and annotation.</title>
        <authorList>
            <consortium name="The Broad Institute Genomics Platform"/>
            <consortium name="The Broad Institute Genome Sequencing Center for Infectious Disease"/>
            <person name="Wu L."/>
            <person name="Ma J."/>
        </authorList>
    </citation>
    <scope>NUCLEOTIDE SEQUENCE [LARGE SCALE GENOMIC DNA]</scope>
    <source>
        <strain evidence="3">JCM 17551</strain>
    </source>
</reference>
<comment type="caution">
    <text evidence="2">The sequence shown here is derived from an EMBL/GenBank/DDBJ whole genome shotgun (WGS) entry which is preliminary data.</text>
</comment>
<dbReference type="PANTHER" id="PTHR35791:SF1">
    <property type="entry name" value="UPF0754 MEMBRANE PROTEIN YHEB"/>
    <property type="match status" value="1"/>
</dbReference>
<feature type="transmembrane region" description="Helical" evidence="1">
    <location>
        <begin position="192"/>
        <end position="211"/>
    </location>
</feature>
<dbReference type="PANTHER" id="PTHR35791">
    <property type="entry name" value="UPF0754 MEMBRANE PROTEIN YHEB"/>
    <property type="match status" value="1"/>
</dbReference>
<organism evidence="2 3">
    <name type="scientific">Litoribacillus peritrichatus</name>
    <dbReference type="NCBI Taxonomy" id="718191"/>
    <lineage>
        <taxon>Bacteria</taxon>
        <taxon>Pseudomonadati</taxon>
        <taxon>Pseudomonadota</taxon>
        <taxon>Gammaproteobacteria</taxon>
        <taxon>Oceanospirillales</taxon>
        <taxon>Oceanospirillaceae</taxon>
        <taxon>Litoribacillus</taxon>
    </lineage>
</organism>
<proteinExistence type="predicted"/>
<evidence type="ECO:0000256" key="1">
    <source>
        <dbReference type="SAM" id="Phobius"/>
    </source>
</evidence>